<evidence type="ECO:0000259" key="5">
    <source>
        <dbReference type="PROSITE" id="PS50851"/>
    </source>
</evidence>
<dbReference type="Proteomes" id="UP001365405">
    <property type="component" value="Unassembled WGS sequence"/>
</dbReference>
<evidence type="ECO:0000256" key="4">
    <source>
        <dbReference type="SAM" id="MobiDB-lite"/>
    </source>
</evidence>
<dbReference type="InterPro" id="IPR039315">
    <property type="entry name" value="CheW"/>
</dbReference>
<keyword evidence="3" id="KW-0963">Cytoplasm</keyword>
<accession>A0ABU9CP56</accession>
<dbReference type="PANTHER" id="PTHR22617:SF45">
    <property type="entry name" value="CHEMOTAXIS PROTEIN CHEW"/>
    <property type="match status" value="1"/>
</dbReference>
<evidence type="ECO:0000256" key="3">
    <source>
        <dbReference type="ARBA" id="ARBA00022490"/>
    </source>
</evidence>
<dbReference type="EMBL" id="JBBUTH010000009">
    <property type="protein sequence ID" value="MEK8052372.1"/>
    <property type="molecule type" value="Genomic_DNA"/>
</dbReference>
<comment type="subcellular location">
    <subcellularLocation>
        <location evidence="1">Cytoplasm</location>
    </subcellularLocation>
</comment>
<dbReference type="PROSITE" id="PS50851">
    <property type="entry name" value="CHEW"/>
    <property type="match status" value="3"/>
</dbReference>
<evidence type="ECO:0000313" key="7">
    <source>
        <dbReference type="Proteomes" id="UP001365405"/>
    </source>
</evidence>
<dbReference type="InterPro" id="IPR002545">
    <property type="entry name" value="CheW-lke_dom"/>
</dbReference>
<dbReference type="RefSeq" id="WP_341412082.1">
    <property type="nucleotide sequence ID" value="NZ_JBBUTH010000009.1"/>
</dbReference>
<protein>
    <recommendedName>
        <fullName evidence="2">Chemotaxis protein CheW</fullName>
    </recommendedName>
</protein>
<keyword evidence="7" id="KW-1185">Reference proteome</keyword>
<feature type="domain" description="CheW-like" evidence="5">
    <location>
        <begin position="23"/>
        <end position="167"/>
    </location>
</feature>
<dbReference type="Gene3D" id="2.30.30.40">
    <property type="entry name" value="SH3 Domains"/>
    <property type="match status" value="3"/>
</dbReference>
<dbReference type="PANTHER" id="PTHR22617">
    <property type="entry name" value="CHEMOTAXIS SENSOR HISTIDINE KINASE-RELATED"/>
    <property type="match status" value="1"/>
</dbReference>
<dbReference type="Pfam" id="PF01584">
    <property type="entry name" value="CheW"/>
    <property type="match status" value="3"/>
</dbReference>
<dbReference type="Gene3D" id="2.40.50.180">
    <property type="entry name" value="CheA-289, Domain 4"/>
    <property type="match status" value="3"/>
</dbReference>
<dbReference type="SMART" id="SM00260">
    <property type="entry name" value="CheW"/>
    <property type="match status" value="3"/>
</dbReference>
<gene>
    <name evidence="6" type="ORF">AACH10_19120</name>
</gene>
<proteinExistence type="predicted"/>
<dbReference type="SUPFAM" id="SSF50341">
    <property type="entry name" value="CheW-like"/>
    <property type="match status" value="3"/>
</dbReference>
<feature type="domain" description="CheW-like" evidence="5">
    <location>
        <begin position="378"/>
        <end position="520"/>
    </location>
</feature>
<feature type="region of interest" description="Disordered" evidence="4">
    <location>
        <begin position="352"/>
        <end position="374"/>
    </location>
</feature>
<comment type="caution">
    <text evidence="6">The sequence shown here is derived from an EMBL/GenBank/DDBJ whole genome shotgun (WGS) entry which is preliminary data.</text>
</comment>
<evidence type="ECO:0000256" key="2">
    <source>
        <dbReference type="ARBA" id="ARBA00021483"/>
    </source>
</evidence>
<evidence type="ECO:0000256" key="1">
    <source>
        <dbReference type="ARBA" id="ARBA00004496"/>
    </source>
</evidence>
<reference evidence="6 7" key="1">
    <citation type="submission" date="2024-04" db="EMBL/GenBank/DDBJ databases">
        <title>Novel species of the genus Ideonella isolated from streams.</title>
        <authorList>
            <person name="Lu H."/>
        </authorList>
    </citation>
    <scope>NUCLEOTIDE SEQUENCE [LARGE SCALE GENOMIC DNA]</scope>
    <source>
        <strain evidence="6 7">DXS22W</strain>
    </source>
</reference>
<evidence type="ECO:0000313" key="6">
    <source>
        <dbReference type="EMBL" id="MEK8052372.1"/>
    </source>
</evidence>
<organism evidence="6 7">
    <name type="scientific">Pseudaquabacterium inlustre</name>
    <dbReference type="NCBI Taxonomy" id="2984192"/>
    <lineage>
        <taxon>Bacteria</taxon>
        <taxon>Pseudomonadati</taxon>
        <taxon>Pseudomonadota</taxon>
        <taxon>Betaproteobacteria</taxon>
        <taxon>Burkholderiales</taxon>
        <taxon>Sphaerotilaceae</taxon>
        <taxon>Pseudaquabacterium</taxon>
    </lineage>
</organism>
<name>A0ABU9CP56_9BURK</name>
<sequence>MSDTLEAPERVSAADAAANAAQDNQFVTFSVSGEMFAVPMAPVQEIIRVPEVARLPLAPPALDGLANLRGRVLPIMNLRRLFNTDEREHDDSTRALVINLGQPLGFVVDRVASVLSVEPGEIEAANAIQSIVQAEYLTGVINRAGADGSRQLMLVLDFQRLVDDQFAGMATTGSVGTGSLGQEPRKDGLADGVVSDELRLVSFTVCEQEYAIDIVDVQEIVQLPSQITAVPNTPHHVLGLISLRRRLLPLVSLRSLFGLARAELDEHHRIVVVSVPGGGQVGLVTDSVKEVLSVPRSQADPMPGALSRDGSLQEFESICRLDNGKRLVSIIATDRLLGMQAIRDAVNAVGDATAPSQARQEDAEMAHQAQRQPASDDDTQVVIFRLGAEEFGVPIMSVQEIVRVPEVLTRVPKTPRFVEGVINLRGTVLPVIDQRTRLGMEAIERNDRQRIMVYTLGGLRTGFIVDSVAEVLRIGRGHIEPAPELSDEQGRLITEVAKLDGDKRLVMLIDPSQLLGARERSAMEGFAGGAADDDRDLPLARAA</sequence>
<dbReference type="CDD" id="cd00732">
    <property type="entry name" value="CheW"/>
    <property type="match status" value="1"/>
</dbReference>
<feature type="domain" description="CheW-like" evidence="5">
    <location>
        <begin position="197"/>
        <end position="342"/>
    </location>
</feature>
<dbReference type="InterPro" id="IPR036061">
    <property type="entry name" value="CheW-like_dom_sf"/>
</dbReference>